<feature type="non-terminal residue" evidence="1">
    <location>
        <position position="1"/>
    </location>
</feature>
<dbReference type="EMBL" id="LAZR01026273">
    <property type="protein sequence ID" value="KKL69256.1"/>
    <property type="molecule type" value="Genomic_DNA"/>
</dbReference>
<organism evidence="1">
    <name type="scientific">marine sediment metagenome</name>
    <dbReference type="NCBI Taxonomy" id="412755"/>
    <lineage>
        <taxon>unclassified sequences</taxon>
        <taxon>metagenomes</taxon>
        <taxon>ecological metagenomes</taxon>
    </lineage>
</organism>
<dbReference type="AlphaFoldDB" id="A0A0F9ESL3"/>
<reference evidence="1" key="1">
    <citation type="journal article" date="2015" name="Nature">
        <title>Complex archaea that bridge the gap between prokaryotes and eukaryotes.</title>
        <authorList>
            <person name="Spang A."/>
            <person name="Saw J.H."/>
            <person name="Jorgensen S.L."/>
            <person name="Zaremba-Niedzwiedzka K."/>
            <person name="Martijn J."/>
            <person name="Lind A.E."/>
            <person name="van Eijk R."/>
            <person name="Schleper C."/>
            <person name="Guy L."/>
            <person name="Ettema T.J."/>
        </authorList>
    </citation>
    <scope>NUCLEOTIDE SEQUENCE</scope>
</reference>
<proteinExistence type="predicted"/>
<gene>
    <name evidence="1" type="ORF">LCGC14_2116830</name>
</gene>
<evidence type="ECO:0000313" key="1">
    <source>
        <dbReference type="EMBL" id="KKL69256.1"/>
    </source>
</evidence>
<comment type="caution">
    <text evidence="1">The sequence shown here is derived from an EMBL/GenBank/DDBJ whole genome shotgun (WGS) entry which is preliminary data.</text>
</comment>
<sequence>SVLFDWSVDPGIVEISEKAPIVPGLFVKGANYACRFGSPYNRGEGKQG</sequence>
<accession>A0A0F9ESL3</accession>
<name>A0A0F9ESL3_9ZZZZ</name>
<protein>
    <submittedName>
        <fullName evidence="1">Uncharacterized protein</fullName>
    </submittedName>
</protein>